<accession>A0A5Q0L9T0</accession>
<keyword evidence="5 8" id="KW-0646">Protease inhibitor</keyword>
<dbReference type="GO" id="GO:0006508">
    <property type="term" value="P:proteolysis"/>
    <property type="evidence" value="ECO:0007669"/>
    <property type="project" value="UniProtKB-KW"/>
</dbReference>
<name>A0A5Q0L9T0_9ACTN</name>
<dbReference type="SUPFAM" id="SSF55399">
    <property type="entry name" value="Subtilisin inhibitor"/>
    <property type="match status" value="1"/>
</dbReference>
<gene>
    <name evidence="12" type="ORF">GFH48_10880</name>
</gene>
<dbReference type="InterPro" id="IPR023549">
    <property type="entry name" value="Subtilisin_inhibitor"/>
</dbReference>
<keyword evidence="6 8" id="KW-0722">Serine protease inhibitor</keyword>
<sequence>MTRITEALRGALTVAAALLTTAAAPAPATSQQAVPGNWLQLTLTPGEVSPPALPPSRAPFRTEGVPGTGIGGTGTVSPGTGTGIGSPGTGTGVPGTRGALLLCDPPQGHPHAARACAELAAAEGDIGRIPDTPGVLCPMIYAPVTAAARGAWDGRPVTYTHTFANSCVMGAATGAVFDLE</sequence>
<dbReference type="InterPro" id="IPR000691">
    <property type="entry name" value="Prot_inh_I16_SSI"/>
</dbReference>
<dbReference type="GO" id="GO:0008233">
    <property type="term" value="F:peptidase activity"/>
    <property type="evidence" value="ECO:0007669"/>
    <property type="project" value="UniProtKB-KW"/>
</dbReference>
<evidence type="ECO:0000256" key="7">
    <source>
        <dbReference type="ARBA" id="ARBA00023157"/>
    </source>
</evidence>
<dbReference type="InterPro" id="IPR036819">
    <property type="entry name" value="Subtilisin_inhibitor-like_sf"/>
</dbReference>
<dbReference type="Pfam" id="PF00720">
    <property type="entry name" value="SSI"/>
    <property type="match status" value="1"/>
</dbReference>
<dbReference type="InterPro" id="IPR020054">
    <property type="entry name" value="Prot_inh_SSI_I16_CS"/>
</dbReference>
<dbReference type="Proteomes" id="UP000326179">
    <property type="component" value="Chromosome"/>
</dbReference>
<comment type="similarity">
    <text evidence="2 8">Belongs to the protease inhibitor I16 (SSI) family.</text>
</comment>
<dbReference type="EMBL" id="CP045643">
    <property type="protein sequence ID" value="QFZ73681.1"/>
    <property type="molecule type" value="Genomic_DNA"/>
</dbReference>
<feature type="domain" description="Subtilisin inhibitor" evidence="11">
    <location>
        <begin position="96"/>
        <end position="165"/>
    </location>
</feature>
<comment type="subunit">
    <text evidence="3">Homodimer.</text>
</comment>
<feature type="signal peptide" evidence="10">
    <location>
        <begin position="1"/>
        <end position="28"/>
    </location>
</feature>
<evidence type="ECO:0000256" key="6">
    <source>
        <dbReference type="ARBA" id="ARBA00022900"/>
    </source>
</evidence>
<evidence type="ECO:0000256" key="10">
    <source>
        <dbReference type="SAM" id="SignalP"/>
    </source>
</evidence>
<keyword evidence="13" id="KW-1185">Reference proteome</keyword>
<dbReference type="PRINTS" id="PR00294">
    <property type="entry name" value="SSBTLNINHBTR"/>
</dbReference>
<dbReference type="PROSITE" id="PS00999">
    <property type="entry name" value="SSI"/>
    <property type="match status" value="1"/>
</dbReference>
<dbReference type="Gene3D" id="3.30.350.10">
    <property type="entry name" value="Subtilisin inhibitor-like"/>
    <property type="match status" value="1"/>
</dbReference>
<keyword evidence="4" id="KW-0964">Secreted</keyword>
<comment type="subcellular location">
    <subcellularLocation>
        <location evidence="1">Secreted</location>
    </subcellularLocation>
</comment>
<keyword evidence="10" id="KW-0732">Signal</keyword>
<keyword evidence="12" id="KW-0645">Protease</keyword>
<proteinExistence type="inferred from homology"/>
<feature type="chain" id="PRO_5039708116" evidence="10">
    <location>
        <begin position="29"/>
        <end position="180"/>
    </location>
</feature>
<dbReference type="GO" id="GO:0005576">
    <property type="term" value="C:extracellular region"/>
    <property type="evidence" value="ECO:0007669"/>
    <property type="project" value="UniProtKB-SubCell"/>
</dbReference>
<feature type="compositionally biased region" description="Gly residues" evidence="9">
    <location>
        <begin position="66"/>
        <end position="91"/>
    </location>
</feature>
<reference evidence="12 13" key="1">
    <citation type="submission" date="2019-10" db="EMBL/GenBank/DDBJ databases">
        <title>A novel species.</title>
        <authorList>
            <person name="Gao J."/>
        </authorList>
    </citation>
    <scope>NUCLEOTIDE SEQUENCE [LARGE SCALE GENOMIC DNA]</scope>
    <source>
        <strain evidence="12 13">QMT-28</strain>
    </source>
</reference>
<evidence type="ECO:0000313" key="13">
    <source>
        <dbReference type="Proteomes" id="UP000326179"/>
    </source>
</evidence>
<evidence type="ECO:0000256" key="1">
    <source>
        <dbReference type="ARBA" id="ARBA00004613"/>
    </source>
</evidence>
<keyword evidence="12" id="KW-0378">Hydrolase</keyword>
<evidence type="ECO:0000256" key="2">
    <source>
        <dbReference type="ARBA" id="ARBA00010472"/>
    </source>
</evidence>
<evidence type="ECO:0000256" key="3">
    <source>
        <dbReference type="ARBA" id="ARBA00011738"/>
    </source>
</evidence>
<evidence type="ECO:0000256" key="9">
    <source>
        <dbReference type="SAM" id="MobiDB-lite"/>
    </source>
</evidence>
<evidence type="ECO:0000256" key="8">
    <source>
        <dbReference type="RuleBase" id="RU003471"/>
    </source>
</evidence>
<evidence type="ECO:0000313" key="12">
    <source>
        <dbReference type="EMBL" id="QFZ73681.1"/>
    </source>
</evidence>
<dbReference type="RefSeq" id="WP_153288040.1">
    <property type="nucleotide sequence ID" value="NZ_CP045643.1"/>
</dbReference>
<keyword evidence="7" id="KW-1015">Disulfide bond</keyword>
<feature type="region of interest" description="Disordered" evidence="9">
    <location>
        <begin position="63"/>
        <end position="91"/>
    </location>
</feature>
<organism evidence="12 13">
    <name type="scientific">Streptomyces fagopyri</name>
    <dbReference type="NCBI Taxonomy" id="2662397"/>
    <lineage>
        <taxon>Bacteria</taxon>
        <taxon>Bacillati</taxon>
        <taxon>Actinomycetota</taxon>
        <taxon>Actinomycetes</taxon>
        <taxon>Kitasatosporales</taxon>
        <taxon>Streptomycetaceae</taxon>
        <taxon>Streptomyces</taxon>
    </lineage>
</organism>
<evidence type="ECO:0000259" key="11">
    <source>
        <dbReference type="Pfam" id="PF00720"/>
    </source>
</evidence>
<evidence type="ECO:0000256" key="4">
    <source>
        <dbReference type="ARBA" id="ARBA00022525"/>
    </source>
</evidence>
<evidence type="ECO:0000256" key="5">
    <source>
        <dbReference type="ARBA" id="ARBA00022690"/>
    </source>
</evidence>
<dbReference type="GO" id="GO:0004867">
    <property type="term" value="F:serine-type endopeptidase inhibitor activity"/>
    <property type="evidence" value="ECO:0007669"/>
    <property type="project" value="UniProtKB-KW"/>
</dbReference>
<protein>
    <submittedName>
        <fullName evidence="12">Serine protease</fullName>
    </submittedName>
</protein>
<dbReference type="AlphaFoldDB" id="A0A5Q0L9T0"/>
<dbReference type="KEGG" id="sfy:GFH48_10880"/>